<keyword evidence="2" id="KW-1133">Transmembrane helix</keyword>
<keyword evidence="2" id="KW-0472">Membrane</keyword>
<evidence type="ECO:0000256" key="1">
    <source>
        <dbReference type="SAM" id="MobiDB-lite"/>
    </source>
</evidence>
<evidence type="ECO:0000313" key="3">
    <source>
        <dbReference type="EMBL" id="GEX01009.1"/>
    </source>
</evidence>
<proteinExistence type="predicted"/>
<dbReference type="PANTHER" id="PTHR35490:SF3">
    <property type="entry name" value="(WILD MALAYSIAN BANANA) HYPOTHETICAL PROTEIN"/>
    <property type="match status" value="1"/>
</dbReference>
<accession>A0A699H0I2</accession>
<dbReference type="AlphaFoldDB" id="A0A699H0I2"/>
<evidence type="ECO:0000256" key="2">
    <source>
        <dbReference type="SAM" id="Phobius"/>
    </source>
</evidence>
<comment type="caution">
    <text evidence="3">The sequence shown here is derived from an EMBL/GenBank/DDBJ whole genome shotgun (WGS) entry which is preliminary data.</text>
</comment>
<keyword evidence="2" id="KW-0812">Transmembrane</keyword>
<reference evidence="3" key="1">
    <citation type="journal article" date="2019" name="Sci. Rep.">
        <title>Draft genome of Tanacetum cinerariifolium, the natural source of mosquito coil.</title>
        <authorList>
            <person name="Yamashiro T."/>
            <person name="Shiraishi A."/>
            <person name="Satake H."/>
            <person name="Nakayama K."/>
        </authorList>
    </citation>
    <scope>NUCLEOTIDE SEQUENCE</scope>
</reference>
<organism evidence="3">
    <name type="scientific">Tanacetum cinerariifolium</name>
    <name type="common">Dalmatian daisy</name>
    <name type="synonym">Chrysanthemum cinerariifolium</name>
    <dbReference type="NCBI Taxonomy" id="118510"/>
    <lineage>
        <taxon>Eukaryota</taxon>
        <taxon>Viridiplantae</taxon>
        <taxon>Streptophyta</taxon>
        <taxon>Embryophyta</taxon>
        <taxon>Tracheophyta</taxon>
        <taxon>Spermatophyta</taxon>
        <taxon>Magnoliopsida</taxon>
        <taxon>eudicotyledons</taxon>
        <taxon>Gunneridae</taxon>
        <taxon>Pentapetalae</taxon>
        <taxon>asterids</taxon>
        <taxon>campanulids</taxon>
        <taxon>Asterales</taxon>
        <taxon>Asteraceae</taxon>
        <taxon>Asteroideae</taxon>
        <taxon>Anthemideae</taxon>
        <taxon>Anthemidinae</taxon>
        <taxon>Tanacetum</taxon>
    </lineage>
</organism>
<protein>
    <submittedName>
        <fullName evidence="3">Uncharacterized protein</fullName>
    </submittedName>
</protein>
<dbReference type="EMBL" id="BKCJ010084845">
    <property type="protein sequence ID" value="GEX01009.1"/>
    <property type="molecule type" value="Genomic_DNA"/>
</dbReference>
<feature type="region of interest" description="Disordered" evidence="1">
    <location>
        <begin position="15"/>
        <end position="39"/>
    </location>
</feature>
<sequence length="382" mass="42399">MPTFTTIALENLLEHRKPDSNSSTFKHPLPSLTKPTNDLTQNEQDFTKSRNPLNHVFISPSLYTTPEPTPILDYSSSGSVSSSPYVFNRKGRGGGGVGSVNRKIDGFQVENRDGNENDLVVGGGQNENCHDEEEVDEFVDPRCDSLSVASSSEFNDPGRLLGFENVTHVGEFYDAIEDFSSDGSMLSLASCSRNIESELHTTRLSLFEEIEKRKTAEDDLAAMSTHWQRVGNILLSQTGFPLLAPSNDGSRMRIDINAIKQFSEEVIVARFVSEATGKAEAQAEAELAADVIIGSKDKEISRLKDRLQYYEAMIHEMSQKNLESMEVARRQRDRKRGLRKWLWSCIGMSIVIGASVVAYSYAPQHQLLENVVGDTQPDVGND</sequence>
<gene>
    <name evidence="3" type="ORF">Tci_272984</name>
</gene>
<dbReference type="PANTHER" id="PTHR35490">
    <property type="entry name" value="BACTERIOPHAGE N4 ADSORPTION B PROTEIN"/>
    <property type="match status" value="1"/>
</dbReference>
<name>A0A699H0I2_TANCI</name>
<feature type="transmembrane region" description="Helical" evidence="2">
    <location>
        <begin position="341"/>
        <end position="362"/>
    </location>
</feature>